<keyword evidence="2" id="KW-1185">Reference proteome</keyword>
<accession>A0A6H5H700</accession>
<organism evidence="1 2">
    <name type="scientific">Nesidiocoris tenuis</name>
    <dbReference type="NCBI Taxonomy" id="355587"/>
    <lineage>
        <taxon>Eukaryota</taxon>
        <taxon>Metazoa</taxon>
        <taxon>Ecdysozoa</taxon>
        <taxon>Arthropoda</taxon>
        <taxon>Hexapoda</taxon>
        <taxon>Insecta</taxon>
        <taxon>Pterygota</taxon>
        <taxon>Neoptera</taxon>
        <taxon>Paraneoptera</taxon>
        <taxon>Hemiptera</taxon>
        <taxon>Heteroptera</taxon>
        <taxon>Panheteroptera</taxon>
        <taxon>Cimicomorpha</taxon>
        <taxon>Miridae</taxon>
        <taxon>Dicyphina</taxon>
        <taxon>Nesidiocoris</taxon>
    </lineage>
</organism>
<name>A0A6H5H700_9HEMI</name>
<sequence length="176" mass="19794">MNLSYDERRWPIIFQFWRYSTKLTYLSRTYRAIYPTSSVKMEINFPKLCPPFHPLEPWFTLVEIAAEGPDFEGWFILQLCQMGVTSAVRCDLIAVAFGSSKHLHQGYTWSCGSSIHLVGIQPLNLGHSLDGWAGVFGGRCRAVEGTQASGGFGSYTCSFDDYQSKSTMITYQSTSS</sequence>
<evidence type="ECO:0000313" key="1">
    <source>
        <dbReference type="EMBL" id="CAB0011998.1"/>
    </source>
</evidence>
<dbReference type="AlphaFoldDB" id="A0A6H5H700"/>
<reference evidence="1 2" key="1">
    <citation type="submission" date="2020-02" db="EMBL/GenBank/DDBJ databases">
        <authorList>
            <person name="Ferguson B K."/>
        </authorList>
    </citation>
    <scope>NUCLEOTIDE SEQUENCE [LARGE SCALE GENOMIC DNA]</scope>
</reference>
<proteinExistence type="predicted"/>
<protein>
    <submittedName>
        <fullName evidence="1">Uncharacterized protein</fullName>
    </submittedName>
</protein>
<evidence type="ECO:0000313" key="2">
    <source>
        <dbReference type="Proteomes" id="UP000479000"/>
    </source>
</evidence>
<dbReference type="EMBL" id="CADCXU010024685">
    <property type="protein sequence ID" value="CAB0011998.1"/>
    <property type="molecule type" value="Genomic_DNA"/>
</dbReference>
<gene>
    <name evidence="1" type="ORF">NTEN_LOCUS16819</name>
</gene>
<dbReference type="Proteomes" id="UP000479000">
    <property type="component" value="Unassembled WGS sequence"/>
</dbReference>